<feature type="chain" id="PRO_5045232793" evidence="1">
    <location>
        <begin position="20"/>
        <end position="177"/>
    </location>
</feature>
<dbReference type="Pfam" id="PF06477">
    <property type="entry name" value="DUF1091"/>
    <property type="match status" value="1"/>
</dbReference>
<gene>
    <name evidence="3" type="primary">LOC109612798</name>
</gene>
<dbReference type="RefSeq" id="XP_019892735.2">
    <property type="nucleotide sequence ID" value="XM_020037176.2"/>
</dbReference>
<dbReference type="GeneID" id="109612798"/>
<dbReference type="KEGG" id="mde:109612798"/>
<reference evidence="3" key="1">
    <citation type="submission" date="2025-08" db="UniProtKB">
        <authorList>
            <consortium name="RefSeq"/>
        </authorList>
    </citation>
    <scope>IDENTIFICATION</scope>
    <source>
        <strain evidence="3">Aabys</strain>
        <tissue evidence="3">Whole body</tissue>
    </source>
</reference>
<dbReference type="VEuPathDB" id="VectorBase:MDOMA2_007935"/>
<organism evidence="2 3">
    <name type="scientific">Musca domestica</name>
    <name type="common">House fly</name>
    <dbReference type="NCBI Taxonomy" id="7370"/>
    <lineage>
        <taxon>Eukaryota</taxon>
        <taxon>Metazoa</taxon>
        <taxon>Ecdysozoa</taxon>
        <taxon>Arthropoda</taxon>
        <taxon>Hexapoda</taxon>
        <taxon>Insecta</taxon>
        <taxon>Pterygota</taxon>
        <taxon>Neoptera</taxon>
        <taxon>Endopterygota</taxon>
        <taxon>Diptera</taxon>
        <taxon>Brachycera</taxon>
        <taxon>Muscomorpha</taxon>
        <taxon>Muscoidea</taxon>
        <taxon>Muscidae</taxon>
        <taxon>Musca</taxon>
    </lineage>
</organism>
<accession>A0A9J7IH19</accession>
<keyword evidence="1" id="KW-0732">Signal</keyword>
<dbReference type="SMART" id="SM00697">
    <property type="entry name" value="DM8"/>
    <property type="match status" value="1"/>
</dbReference>
<evidence type="ECO:0000256" key="1">
    <source>
        <dbReference type="SAM" id="SignalP"/>
    </source>
</evidence>
<dbReference type="InterPro" id="IPR010512">
    <property type="entry name" value="DUF1091"/>
</dbReference>
<dbReference type="PANTHER" id="PTHR20898:SF0">
    <property type="entry name" value="DAEDALUS ON 3-RELATED"/>
    <property type="match status" value="1"/>
</dbReference>
<evidence type="ECO:0000313" key="3">
    <source>
        <dbReference type="RefSeq" id="XP_019892735.2"/>
    </source>
</evidence>
<proteinExistence type="predicted"/>
<protein>
    <submittedName>
        <fullName evidence="3">Uncharacterized protein LOC109612798</fullName>
    </submittedName>
</protein>
<dbReference type="OrthoDB" id="8040949at2759"/>
<name>A0A9J7IH19_MUSDO</name>
<dbReference type="PANTHER" id="PTHR20898">
    <property type="entry name" value="DAEDALUS ON 3-RELATED-RELATED"/>
    <property type="match status" value="1"/>
</dbReference>
<keyword evidence="2" id="KW-1185">Reference proteome</keyword>
<dbReference type="AlphaFoldDB" id="A0A9J7IH19"/>
<evidence type="ECO:0000313" key="2">
    <source>
        <dbReference type="Proteomes" id="UP001652621"/>
    </source>
</evidence>
<dbReference type="Proteomes" id="UP001652621">
    <property type="component" value="Unplaced"/>
</dbReference>
<feature type="signal peptide" evidence="1">
    <location>
        <begin position="1"/>
        <end position="19"/>
    </location>
</feature>
<sequence>MKFFTQFLLIGTLIHMGDLKKIALFTNVECPAPYNDLVYDYKCSLVKNAEGVPLLHLSFKLKEDTSNVALHFKVRGKRENQPEETLLVFDLDVCEAISASHEHFFLKMIFDELRRVSNYPTECPFKKDHAYNIHDFAIDSSVIPPYVPEMSWSLESHYNVSNKRTATFKAYGKFSEA</sequence>